<dbReference type="Proteomes" id="UP001214039">
    <property type="component" value="Chromosome"/>
</dbReference>
<dbReference type="EMBL" id="CP104008">
    <property type="protein sequence ID" value="WFQ93070.1"/>
    <property type="molecule type" value="Genomic_DNA"/>
</dbReference>
<evidence type="ECO:0000313" key="1">
    <source>
        <dbReference type="EMBL" id="WFQ93070.1"/>
    </source>
</evidence>
<dbReference type="Proteomes" id="UP001178743">
    <property type="component" value="Chromosome"/>
</dbReference>
<dbReference type="Pfam" id="PF06107">
    <property type="entry name" value="DUF951"/>
    <property type="match status" value="1"/>
</dbReference>
<dbReference type="AlphaFoldDB" id="A0AAQ3I0D4"/>
<dbReference type="PANTHER" id="PTHR38455:SF1">
    <property type="entry name" value="DUF951 DOMAIN-CONTAINING PROTEIN"/>
    <property type="match status" value="1"/>
</dbReference>
<evidence type="ECO:0000313" key="2">
    <source>
        <dbReference type="EMBL" id="WFQ93906.1"/>
    </source>
</evidence>
<keyword evidence="5" id="KW-1185">Reference proteome</keyword>
<dbReference type="InterPro" id="IPR009296">
    <property type="entry name" value="DUF951"/>
</dbReference>
<dbReference type="PIRSF" id="PIRSF037263">
    <property type="entry name" value="DUF951_bac"/>
    <property type="match status" value="1"/>
</dbReference>
<gene>
    <name evidence="1" type="ORF">MFERI14822_00863</name>
    <name evidence="2" type="ORF">MFERI15181_00827</name>
    <name evidence="3" type="ORF">MFERI15407_00811</name>
</gene>
<organism evidence="3 4">
    <name type="scientific">Mycoplasma feriruminatoris</name>
    <dbReference type="NCBI Taxonomy" id="1179777"/>
    <lineage>
        <taxon>Bacteria</taxon>
        <taxon>Bacillati</taxon>
        <taxon>Mycoplasmatota</taxon>
        <taxon>Mollicutes</taxon>
        <taxon>Mycoplasmataceae</taxon>
        <taxon>Mycoplasma</taxon>
    </lineage>
</organism>
<dbReference type="Proteomes" id="UP001178740">
    <property type="component" value="Chromosome"/>
</dbReference>
<dbReference type="RefSeq" id="WP_008363590.1">
    <property type="nucleotide sequence ID" value="NZ_CP091032.1"/>
</dbReference>
<dbReference type="EMBL" id="CP113498">
    <property type="protein sequence ID" value="WFQ93906.1"/>
    <property type="molecule type" value="Genomic_DNA"/>
</dbReference>
<sequence length="67" mass="8108">MNYEELEIGDIIELKKPHPSKTIRWELIRIGAKYKFRSCNQFDLFIELNRQTLKTQLKKIIKKTNNE</sequence>
<dbReference type="GeneID" id="90597571"/>
<name>A0AAQ3I0D4_9MOLU</name>
<protein>
    <recommendedName>
        <fullName evidence="6">DUF951 domain-containing protein</fullName>
    </recommendedName>
</protein>
<proteinExistence type="predicted"/>
<evidence type="ECO:0000313" key="3">
    <source>
        <dbReference type="EMBL" id="WFQ95550.1"/>
    </source>
</evidence>
<dbReference type="PANTHER" id="PTHR38455">
    <property type="entry name" value="HYPOTHETICAL CYTOSOLIC PROTEIN"/>
    <property type="match status" value="1"/>
</dbReference>
<evidence type="ECO:0000313" key="5">
    <source>
        <dbReference type="Proteomes" id="UP001214039"/>
    </source>
</evidence>
<accession>A0AAQ3I0D4</accession>
<evidence type="ECO:0000313" key="4">
    <source>
        <dbReference type="Proteomes" id="UP001178740"/>
    </source>
</evidence>
<evidence type="ECO:0008006" key="6">
    <source>
        <dbReference type="Google" id="ProtNLM"/>
    </source>
</evidence>
<reference evidence="3 5" key="1">
    <citation type="submission" date="2022-11" db="EMBL/GenBank/DDBJ databases">
        <title>Comparative genomic analysis of Mycoplasma feriruminatoris and the Mycoplasma mycoides cluster.</title>
        <authorList>
            <person name="Baby V."/>
            <person name="Ambroset C."/>
            <person name="Gaurivaud P."/>
            <person name="Boury C."/>
            <person name="Guichoux E."/>
            <person name="Lartigue C."/>
            <person name="Tardy F."/>
            <person name="Sirand-Pugnet P."/>
        </authorList>
    </citation>
    <scope>NUCLEOTIDE SEQUENCE</scope>
    <source>
        <strain evidence="1">L14822</strain>
        <strain evidence="2 5">L15181</strain>
        <strain evidence="3">L15407</strain>
    </source>
</reference>
<dbReference type="EMBL" id="CP113499">
    <property type="protein sequence ID" value="WFQ95550.1"/>
    <property type="molecule type" value="Genomic_DNA"/>
</dbReference>